<protein>
    <submittedName>
        <fullName evidence="2">Nucleoside triphosphate hydrolase</fullName>
    </submittedName>
</protein>
<dbReference type="PANTHER" id="PTHR10285">
    <property type="entry name" value="URIDINE KINASE"/>
    <property type="match status" value="1"/>
</dbReference>
<organism evidence="2 3">
    <name type="scientific">Donghicola mangrovi</name>
    <dbReference type="NCBI Taxonomy" id="2729614"/>
    <lineage>
        <taxon>Bacteria</taxon>
        <taxon>Pseudomonadati</taxon>
        <taxon>Pseudomonadota</taxon>
        <taxon>Alphaproteobacteria</taxon>
        <taxon>Rhodobacterales</taxon>
        <taxon>Roseobacteraceae</taxon>
        <taxon>Donghicola</taxon>
    </lineage>
</organism>
<evidence type="ECO:0000313" key="2">
    <source>
        <dbReference type="EMBL" id="NVO24995.1"/>
    </source>
</evidence>
<dbReference type="NCBIfam" id="NF006746">
    <property type="entry name" value="PRK09270.1-5"/>
    <property type="match status" value="1"/>
</dbReference>
<dbReference type="GO" id="GO:0005524">
    <property type="term" value="F:ATP binding"/>
    <property type="evidence" value="ECO:0007669"/>
    <property type="project" value="InterPro"/>
</dbReference>
<comment type="caution">
    <text evidence="2">The sequence shown here is derived from an EMBL/GenBank/DDBJ whole genome shotgun (WGS) entry which is preliminary data.</text>
</comment>
<sequence>MVAQSVGFDELVQAAGALMSGAGRKFIGIAGAPGSGKSTTVERLLEALEADHPGQVAILPMDGFHYDDAVLHQMGRRPWKGAPDTFDVGGLVSVLRRLKDGSETRVAVPVFDRVLEISRGSARIIPDDVKLILVEGNYVLLDRAPWDALDGMFDLTVMIDVPEDELRRRLRARWEHFGLTEDQIAHKLDGNDLPNGRDVIQGSRPADIIYRQDEGSL</sequence>
<dbReference type="GO" id="GO:0016301">
    <property type="term" value="F:kinase activity"/>
    <property type="evidence" value="ECO:0007669"/>
    <property type="project" value="InterPro"/>
</dbReference>
<dbReference type="GO" id="GO:0016787">
    <property type="term" value="F:hydrolase activity"/>
    <property type="evidence" value="ECO:0007669"/>
    <property type="project" value="UniProtKB-KW"/>
</dbReference>
<name>A0A850QF31_9RHOB</name>
<keyword evidence="2" id="KW-0378">Hydrolase</keyword>
<dbReference type="InterPro" id="IPR027417">
    <property type="entry name" value="P-loop_NTPase"/>
</dbReference>
<dbReference type="Gene3D" id="3.40.50.300">
    <property type="entry name" value="P-loop containing nucleotide triphosphate hydrolases"/>
    <property type="match status" value="1"/>
</dbReference>
<evidence type="ECO:0000313" key="3">
    <source>
        <dbReference type="Proteomes" id="UP000592216"/>
    </source>
</evidence>
<feature type="domain" description="Phosphoribulokinase/uridine kinase" evidence="1">
    <location>
        <begin position="26"/>
        <end position="171"/>
    </location>
</feature>
<evidence type="ECO:0000259" key="1">
    <source>
        <dbReference type="Pfam" id="PF00485"/>
    </source>
</evidence>
<proteinExistence type="predicted"/>
<dbReference type="RefSeq" id="WP_177158590.1">
    <property type="nucleotide sequence ID" value="NZ_JABCJE010000010.1"/>
</dbReference>
<dbReference type="Pfam" id="PF00485">
    <property type="entry name" value="PRK"/>
    <property type="match status" value="1"/>
</dbReference>
<dbReference type="InterPro" id="IPR006083">
    <property type="entry name" value="PRK/URK"/>
</dbReference>
<dbReference type="SUPFAM" id="SSF52540">
    <property type="entry name" value="P-loop containing nucleoside triphosphate hydrolases"/>
    <property type="match status" value="1"/>
</dbReference>
<accession>A0A850QF31</accession>
<dbReference type="Proteomes" id="UP000592216">
    <property type="component" value="Unassembled WGS sequence"/>
</dbReference>
<gene>
    <name evidence="2" type="ORF">HJ536_16690</name>
</gene>
<dbReference type="AlphaFoldDB" id="A0A850QF31"/>
<dbReference type="EMBL" id="JABCJE010000010">
    <property type="protein sequence ID" value="NVO24995.1"/>
    <property type="molecule type" value="Genomic_DNA"/>
</dbReference>
<reference evidence="2 3" key="1">
    <citation type="submission" date="2020-04" db="EMBL/GenBank/DDBJ databases">
        <title>Donghicola sp., a member of the Rhodobacteraceae family isolated from mangrove forest in Thailand.</title>
        <authorList>
            <person name="Charoenyingcharoen P."/>
            <person name="Yukphan P."/>
        </authorList>
    </citation>
    <scope>NUCLEOTIDE SEQUENCE [LARGE SCALE GENOMIC DNA]</scope>
    <source>
        <strain evidence="2 3">B5-SW-15</strain>
    </source>
</reference>